<keyword evidence="2" id="KW-1185">Reference proteome</keyword>
<proteinExistence type="predicted"/>
<dbReference type="AlphaFoldDB" id="A0A0D1EE21"/>
<dbReference type="Gene3D" id="3.90.1720.70">
    <property type="match status" value="1"/>
</dbReference>
<dbReference type="EMBL" id="JYFE01000058">
    <property type="protein sequence ID" value="KIT15166.1"/>
    <property type="molecule type" value="Genomic_DNA"/>
</dbReference>
<gene>
    <name evidence="1" type="ORF">jaqu_31110</name>
</gene>
<dbReference type="Pfam" id="PF14113">
    <property type="entry name" value="Tae4"/>
    <property type="match status" value="1"/>
</dbReference>
<organism evidence="1 2">
    <name type="scientific">Jannaschia aquimarina</name>
    <dbReference type="NCBI Taxonomy" id="935700"/>
    <lineage>
        <taxon>Bacteria</taxon>
        <taxon>Pseudomonadati</taxon>
        <taxon>Pseudomonadota</taxon>
        <taxon>Alphaproteobacteria</taxon>
        <taxon>Rhodobacterales</taxon>
        <taxon>Roseobacteraceae</taxon>
        <taxon>Jannaschia</taxon>
    </lineage>
</organism>
<evidence type="ECO:0000313" key="1">
    <source>
        <dbReference type="EMBL" id="KIT15166.1"/>
    </source>
</evidence>
<comment type="caution">
    <text evidence="1">The sequence shown here is derived from an EMBL/GenBank/DDBJ whole genome shotgun (WGS) entry which is preliminary data.</text>
</comment>
<dbReference type="InterPro" id="IPR025562">
    <property type="entry name" value="Tae4"/>
</dbReference>
<dbReference type="STRING" id="935700.jaqu_31110"/>
<dbReference type="Proteomes" id="UP000032232">
    <property type="component" value="Unassembled WGS sequence"/>
</dbReference>
<reference evidence="1 2" key="1">
    <citation type="submission" date="2015-02" db="EMBL/GenBank/DDBJ databases">
        <title>Genome Sequence of Jannaschia aquimarina DSM28248, a member of the Roseobacter clade.</title>
        <authorList>
            <person name="Voget S."/>
            <person name="Daniel R."/>
        </authorList>
    </citation>
    <scope>NUCLEOTIDE SEQUENCE [LARGE SCALE GENOMIC DNA]</scope>
    <source>
        <strain evidence="1 2">GSW-M26</strain>
    </source>
</reference>
<dbReference type="PATRIC" id="fig|935700.4.peg.3214"/>
<accession>A0A0D1EE21</accession>
<protein>
    <submittedName>
        <fullName evidence="1">Uncharacterized protein</fullName>
    </submittedName>
</protein>
<sequence length="92" mass="10607">MQHYFSDAPTTRGTNNPSPFRGRRGVIFFSVSGWRDANGHFDMWDGVRGEIRYSEYFARSTTVTLWQHVIIRSKEIQRADGVCTAVYQMEGV</sequence>
<evidence type="ECO:0000313" key="2">
    <source>
        <dbReference type="Proteomes" id="UP000032232"/>
    </source>
</evidence>
<name>A0A0D1EE21_9RHOB</name>